<keyword evidence="2" id="KW-1185">Reference proteome</keyword>
<dbReference type="EMBL" id="MU117970">
    <property type="protein sequence ID" value="KAF9652205.1"/>
    <property type="molecule type" value="Genomic_DNA"/>
</dbReference>
<evidence type="ECO:0000313" key="2">
    <source>
        <dbReference type="Proteomes" id="UP000886501"/>
    </source>
</evidence>
<evidence type="ECO:0000313" key="1">
    <source>
        <dbReference type="EMBL" id="KAF9652205.1"/>
    </source>
</evidence>
<organism evidence="1 2">
    <name type="scientific">Thelephora ganbajun</name>
    <name type="common">Ganba fungus</name>
    <dbReference type="NCBI Taxonomy" id="370292"/>
    <lineage>
        <taxon>Eukaryota</taxon>
        <taxon>Fungi</taxon>
        <taxon>Dikarya</taxon>
        <taxon>Basidiomycota</taxon>
        <taxon>Agaricomycotina</taxon>
        <taxon>Agaricomycetes</taxon>
        <taxon>Thelephorales</taxon>
        <taxon>Thelephoraceae</taxon>
        <taxon>Thelephora</taxon>
    </lineage>
</organism>
<protein>
    <submittedName>
        <fullName evidence="1">Uncharacterized protein</fullName>
    </submittedName>
</protein>
<sequence length="102" mass="11515">MSTGSLWGSDGCCLESTCCFIDWKEETWEFLEEEEERSVVEERESGVGVGSDAVDEATVDEGVGVDEEDDDDDRLDECFLDWCLVEREEELEDVEDDVDGCL</sequence>
<name>A0ACB6ZQT3_THEGA</name>
<reference evidence="1" key="2">
    <citation type="journal article" date="2020" name="Nat. Commun.">
        <title>Large-scale genome sequencing of mycorrhizal fungi provides insights into the early evolution of symbiotic traits.</title>
        <authorList>
            <person name="Miyauchi S."/>
            <person name="Kiss E."/>
            <person name="Kuo A."/>
            <person name="Drula E."/>
            <person name="Kohler A."/>
            <person name="Sanchez-Garcia M."/>
            <person name="Morin E."/>
            <person name="Andreopoulos B."/>
            <person name="Barry K.W."/>
            <person name="Bonito G."/>
            <person name="Buee M."/>
            <person name="Carver A."/>
            <person name="Chen C."/>
            <person name="Cichocki N."/>
            <person name="Clum A."/>
            <person name="Culley D."/>
            <person name="Crous P.W."/>
            <person name="Fauchery L."/>
            <person name="Girlanda M."/>
            <person name="Hayes R.D."/>
            <person name="Keri Z."/>
            <person name="LaButti K."/>
            <person name="Lipzen A."/>
            <person name="Lombard V."/>
            <person name="Magnuson J."/>
            <person name="Maillard F."/>
            <person name="Murat C."/>
            <person name="Nolan M."/>
            <person name="Ohm R.A."/>
            <person name="Pangilinan J."/>
            <person name="Pereira M.F."/>
            <person name="Perotto S."/>
            <person name="Peter M."/>
            <person name="Pfister S."/>
            <person name="Riley R."/>
            <person name="Sitrit Y."/>
            <person name="Stielow J.B."/>
            <person name="Szollosi G."/>
            <person name="Zifcakova L."/>
            <person name="Stursova M."/>
            <person name="Spatafora J.W."/>
            <person name="Tedersoo L."/>
            <person name="Vaario L.M."/>
            <person name="Yamada A."/>
            <person name="Yan M."/>
            <person name="Wang P."/>
            <person name="Xu J."/>
            <person name="Bruns T."/>
            <person name="Baldrian P."/>
            <person name="Vilgalys R."/>
            <person name="Dunand C."/>
            <person name="Henrissat B."/>
            <person name="Grigoriev I.V."/>
            <person name="Hibbett D."/>
            <person name="Nagy L.G."/>
            <person name="Martin F.M."/>
        </authorList>
    </citation>
    <scope>NUCLEOTIDE SEQUENCE</scope>
    <source>
        <strain evidence="1">P2</strain>
    </source>
</reference>
<gene>
    <name evidence="1" type="ORF">BDM02DRAFT_3126568</name>
</gene>
<dbReference type="Proteomes" id="UP000886501">
    <property type="component" value="Unassembled WGS sequence"/>
</dbReference>
<accession>A0ACB6ZQT3</accession>
<proteinExistence type="predicted"/>
<reference evidence="1" key="1">
    <citation type="submission" date="2019-10" db="EMBL/GenBank/DDBJ databases">
        <authorList>
            <consortium name="DOE Joint Genome Institute"/>
            <person name="Kuo A."/>
            <person name="Miyauchi S."/>
            <person name="Kiss E."/>
            <person name="Drula E."/>
            <person name="Kohler A."/>
            <person name="Sanchez-Garcia M."/>
            <person name="Andreopoulos B."/>
            <person name="Barry K.W."/>
            <person name="Bonito G."/>
            <person name="Buee M."/>
            <person name="Carver A."/>
            <person name="Chen C."/>
            <person name="Cichocki N."/>
            <person name="Clum A."/>
            <person name="Culley D."/>
            <person name="Crous P.W."/>
            <person name="Fauchery L."/>
            <person name="Girlanda M."/>
            <person name="Hayes R."/>
            <person name="Keri Z."/>
            <person name="Labutti K."/>
            <person name="Lipzen A."/>
            <person name="Lombard V."/>
            <person name="Magnuson J."/>
            <person name="Maillard F."/>
            <person name="Morin E."/>
            <person name="Murat C."/>
            <person name="Nolan M."/>
            <person name="Ohm R."/>
            <person name="Pangilinan J."/>
            <person name="Pereira M."/>
            <person name="Perotto S."/>
            <person name="Peter M."/>
            <person name="Riley R."/>
            <person name="Sitrit Y."/>
            <person name="Stielow B."/>
            <person name="Szollosi G."/>
            <person name="Zifcakova L."/>
            <person name="Stursova M."/>
            <person name="Spatafora J.W."/>
            <person name="Tedersoo L."/>
            <person name="Vaario L.-M."/>
            <person name="Yamada A."/>
            <person name="Yan M."/>
            <person name="Wang P."/>
            <person name="Xu J."/>
            <person name="Bruns T."/>
            <person name="Baldrian P."/>
            <person name="Vilgalys R."/>
            <person name="Henrissat B."/>
            <person name="Grigoriev I.V."/>
            <person name="Hibbett D."/>
            <person name="Nagy L.G."/>
            <person name="Martin F.M."/>
        </authorList>
    </citation>
    <scope>NUCLEOTIDE SEQUENCE</scope>
    <source>
        <strain evidence="1">P2</strain>
    </source>
</reference>
<comment type="caution">
    <text evidence="1">The sequence shown here is derived from an EMBL/GenBank/DDBJ whole genome shotgun (WGS) entry which is preliminary data.</text>
</comment>